<dbReference type="Pfam" id="PF02836">
    <property type="entry name" value="Glyco_hydro_2_C"/>
    <property type="match status" value="1"/>
</dbReference>
<feature type="domain" description="DUF4982" evidence="7">
    <location>
        <begin position="612"/>
        <end position="676"/>
    </location>
</feature>
<feature type="domain" description="Glycoside hydrolase family 2 immunoglobulin-like beta-sandwich" evidence="4">
    <location>
        <begin position="187"/>
        <end position="285"/>
    </location>
</feature>
<dbReference type="PANTHER" id="PTHR42732">
    <property type="entry name" value="BETA-GALACTOSIDASE"/>
    <property type="match status" value="1"/>
</dbReference>
<dbReference type="InterPro" id="IPR051913">
    <property type="entry name" value="GH2_Domain-Containing"/>
</dbReference>
<evidence type="ECO:0000313" key="10">
    <source>
        <dbReference type="Proteomes" id="UP000788426"/>
    </source>
</evidence>
<dbReference type="InterPro" id="IPR006104">
    <property type="entry name" value="Glyco_hydro_2_N"/>
</dbReference>
<dbReference type="InterPro" id="IPR006102">
    <property type="entry name" value="Ig-like_GH2"/>
</dbReference>
<sequence length="795" mass="89661">MKVALLAASLAASLSCHGQTRNEILLKKWDFSRDKVNWKQVTVPHDWAIDGPFDKKWDIQYLAIVQDGQERPIEHTARSGGLPWIGEGNYKTTFNIKKGTKHAQLYFDGAMSEPIVKVNGKEVGRWMYGYNAFRLNITPYIKDGENSVEVHLNNLEESSRWYPGAGLYRPVKLITTNESRIDEWETYFKTVSANHQKALLKVDTRIEDSNALKNLTTKVELLDAQGKQVATGQQKINQQGAASFNLEVTNPHLWDIDTPYLYTLKTTLLKGKKAIDQTTTKVGIRTIDVSKEYGFRLNGKSLKFKGVCLHHDLGALGAALNKTAVIRQIEMMKKMGVNAIRTSHNMPSQMQMDVCDSLGMMVMAESFDAWKDLKVKNGYGRIYDEWWRKDLENLIKGHRNHPSIVMWSIGNEIPEQSNKAGAARAKAMTEYCHSLDSTRTVTCGVDAPQQAVECGFYDAIDVPGFNYRIQLYEKLIGKLRQGFLLGSETTSAVSSRGVYKFPVTVEKMKTYDDGQSSSYDTEFCGWSNLPDDDFAKMDDLPYDMGMFIWTGQDYLGEPTPYYSYWPSRSSYFGAVDLAGLPKDRFYLYKSVWNKKEPTLHLLPHWNWEGREGQTTPVYCYTSYPSAELFVNGKSMGRIHKQPNTQLDRYRLRWNDVKYAPGEIKVVAYDENGKQVAEKTIRTAGQPAVLDMKEERSVIASDGEDLAYITLSMLDKDGNECPTANQSISFTVEGAGQFKAACNGDATSLEPFTQPRMKLFSGKLVLIVQSNGKKGDIIVKAKADNGIENKLVLKAQ</sequence>
<dbReference type="EMBL" id="JAHXCT010000003">
    <property type="protein sequence ID" value="MBW4769090.1"/>
    <property type="molecule type" value="Genomic_DNA"/>
</dbReference>
<evidence type="ECO:0000259" key="7">
    <source>
        <dbReference type="Pfam" id="PF16355"/>
    </source>
</evidence>
<reference evidence="9 10" key="1">
    <citation type="submission" date="2021-07" db="EMBL/GenBank/DDBJ databases">
        <title>Genomic diversity and antimicrobial resistance of Prevotella spp. isolated from chronic lung disease airways.</title>
        <authorList>
            <person name="Webb K.A."/>
            <person name="Olagoke O.S."/>
            <person name="Baird T."/>
            <person name="Neill J."/>
            <person name="Pham A."/>
            <person name="Wells T.J."/>
            <person name="Ramsay K.A."/>
            <person name="Bell S.C."/>
            <person name="Sarovich D.S."/>
            <person name="Price E.P."/>
        </authorList>
    </citation>
    <scope>NUCLEOTIDE SEQUENCE [LARGE SCALE GENOMIC DNA]</scope>
    <source>
        <strain evidence="9 10">SCHI0011.S.12</strain>
    </source>
</reference>
<evidence type="ECO:0000313" key="9">
    <source>
        <dbReference type="EMBL" id="MBW4769090.1"/>
    </source>
</evidence>
<evidence type="ECO:0000256" key="3">
    <source>
        <dbReference type="ARBA" id="ARBA00023295"/>
    </source>
</evidence>
<evidence type="ECO:0000259" key="6">
    <source>
        <dbReference type="Pfam" id="PF02837"/>
    </source>
</evidence>
<dbReference type="Pfam" id="PF16355">
    <property type="entry name" value="DUF4982"/>
    <property type="match status" value="1"/>
</dbReference>
<dbReference type="Proteomes" id="UP000788426">
    <property type="component" value="Unassembled WGS sequence"/>
</dbReference>
<comment type="caution">
    <text evidence="9">The sequence shown here is derived from an EMBL/GenBank/DDBJ whole genome shotgun (WGS) entry which is preliminary data.</text>
</comment>
<keyword evidence="10" id="KW-1185">Reference proteome</keyword>
<proteinExistence type="inferred from homology"/>
<keyword evidence="2" id="KW-0378">Hydrolase</keyword>
<accession>A0ABS6YBY9</accession>
<comment type="similarity">
    <text evidence="1">Belongs to the glycosyl hydrolase 2 family.</text>
</comment>
<feature type="domain" description="Glycosyl hydrolases family 2 sugar binding" evidence="6">
    <location>
        <begin position="84"/>
        <end position="175"/>
    </location>
</feature>
<protein>
    <submittedName>
        <fullName evidence="9">DUF4982 domain-containing protein</fullName>
    </submittedName>
</protein>
<evidence type="ECO:0000256" key="2">
    <source>
        <dbReference type="ARBA" id="ARBA00022801"/>
    </source>
</evidence>
<dbReference type="Pfam" id="PF02837">
    <property type="entry name" value="Glyco_hydro_2_N"/>
    <property type="match status" value="1"/>
</dbReference>
<evidence type="ECO:0000259" key="4">
    <source>
        <dbReference type="Pfam" id="PF00703"/>
    </source>
</evidence>
<dbReference type="PROSITE" id="PS51257">
    <property type="entry name" value="PROKAR_LIPOPROTEIN"/>
    <property type="match status" value="1"/>
</dbReference>
<evidence type="ECO:0000256" key="1">
    <source>
        <dbReference type="ARBA" id="ARBA00007401"/>
    </source>
</evidence>
<gene>
    <name evidence="9" type="ORF">KZO38_04865</name>
</gene>
<dbReference type="InterPro" id="IPR032311">
    <property type="entry name" value="DUF4982"/>
</dbReference>
<dbReference type="PANTHER" id="PTHR42732:SF1">
    <property type="entry name" value="BETA-MANNOSIDASE"/>
    <property type="match status" value="1"/>
</dbReference>
<dbReference type="Pfam" id="PF00703">
    <property type="entry name" value="Glyco_hydro_2"/>
    <property type="match status" value="1"/>
</dbReference>
<dbReference type="Pfam" id="PF18565">
    <property type="entry name" value="Glyco_hydro2_C5"/>
    <property type="match status" value="1"/>
</dbReference>
<feature type="domain" description="Glycoside hydrolase family 2 catalytic" evidence="5">
    <location>
        <begin position="293"/>
        <end position="450"/>
    </location>
</feature>
<feature type="domain" description="Glycoside hydrolase family 2" evidence="8">
    <location>
        <begin position="689"/>
        <end position="784"/>
    </location>
</feature>
<dbReference type="InterPro" id="IPR006103">
    <property type="entry name" value="Glyco_hydro_2_cat"/>
</dbReference>
<name>A0ABS6YBY9_9BACT</name>
<keyword evidence="3" id="KW-0326">Glycosidase</keyword>
<dbReference type="InterPro" id="IPR040605">
    <property type="entry name" value="Glyco_hydro2_dom5"/>
</dbReference>
<dbReference type="RefSeq" id="WP_219480619.1">
    <property type="nucleotide sequence ID" value="NZ_JAHXCT010000003.1"/>
</dbReference>
<organism evidence="9 10">
    <name type="scientific">Hoylesella nanceiensis</name>
    <dbReference type="NCBI Taxonomy" id="425941"/>
    <lineage>
        <taxon>Bacteria</taxon>
        <taxon>Pseudomonadati</taxon>
        <taxon>Bacteroidota</taxon>
        <taxon>Bacteroidia</taxon>
        <taxon>Bacteroidales</taxon>
        <taxon>Prevotellaceae</taxon>
        <taxon>Hoylesella</taxon>
    </lineage>
</organism>
<evidence type="ECO:0000259" key="8">
    <source>
        <dbReference type="Pfam" id="PF18565"/>
    </source>
</evidence>
<evidence type="ECO:0000259" key="5">
    <source>
        <dbReference type="Pfam" id="PF02836"/>
    </source>
</evidence>